<dbReference type="GO" id="GO:0005737">
    <property type="term" value="C:cytoplasm"/>
    <property type="evidence" value="ECO:0007669"/>
    <property type="project" value="UniProtKB-ARBA"/>
</dbReference>
<sequence>MADDKTTPVEETSETTTPENEAPATAPEETPAASGDGATADAPEAAGEESLIERATGAAKKAAAAAADAVEDAAEAVSKTAKSVADRVEHAVEDTVERVRGEKPAASAASGDGANAPITGYTGLNLGRTITLDELNSMDSGASGDGVQLSDNDFISMVDSSMSDVDEHSLTTGTVVGMTDKEIVVDIGFKSDGVVAKNEFNEVPEIGEEIQVYVEWLEDRRGQLSLSRNKAIDRMRWDIIEEAHENGTVLEGEIVKRIKGGMIVNLLGSEAFLPGSQVDVRPVRDFEAYLGKTMEFKVVKTNPQNGNVVISHKALVEKDLMEQRKLILDSLEVGQVLEGTVKNIVNFGAFVDLGGVDGLLHITDISWGRVGHPSEVLELDQKIKIVVLDYDKERQRISLGYKQLLGHPWDNIHERLTEGMELDGKVVSITDYGAFVELERGIEGLVHISEMSWTEHVKHPTQRVQLGQAVQVKILKIDDDDKKISLGMKQLEPDPWEGLLSRFPVGTVTRGKVRNITTFGAFVELEPGIDGLVHVSDLSWTRRVKHPSEVVKKGQELDVIVIDIDVANRRISLGHKQVSTDPWSQYADVYAEGSGTTGTVTDTNAGGVVVELPLGAEAFIPASHLARQGNPGDAYAAGDELELTVIRLDREDREIVCSETAQRRAAERAEQHAERMEKTKKIQEERRAVSNYQRAASGPATLGELSGLAALRAQMEEAEASGEPSESESKAVEAEQPEEGELTPTVSSAASDLEGSVGTGNRSEDEPTIGEEATAQRPQEQGATPTSEKSQAAVKSGDLQTEGVAGEVEAAVEDETPNTADAKTDIDRVNSTEESPEVPDVLSKTTSDIVGDANDEAGESAEMGKADVTVKGDDAEDVADKAE</sequence>
<dbReference type="FunCoup" id="A0A259TWX7">
    <property type="interactions" value="471"/>
</dbReference>
<dbReference type="CDD" id="cd05687">
    <property type="entry name" value="S1_RPS1_repeat_ec1_hs1"/>
    <property type="match status" value="1"/>
</dbReference>
<evidence type="ECO:0000256" key="4">
    <source>
        <dbReference type="ARBA" id="ARBA00022980"/>
    </source>
</evidence>
<keyword evidence="3" id="KW-0694">RNA-binding</keyword>
<feature type="compositionally biased region" description="Basic and acidic residues" evidence="8">
    <location>
        <begin position="84"/>
        <end position="103"/>
    </location>
</feature>
<dbReference type="Pfam" id="PF00575">
    <property type="entry name" value="S1"/>
    <property type="match status" value="5"/>
</dbReference>
<feature type="domain" description="S1 motif" evidence="9">
    <location>
        <begin position="506"/>
        <end position="576"/>
    </location>
</feature>
<dbReference type="GO" id="GO:1990904">
    <property type="term" value="C:ribonucleoprotein complex"/>
    <property type="evidence" value="ECO:0007669"/>
    <property type="project" value="UniProtKB-KW"/>
</dbReference>
<dbReference type="FunFam" id="2.40.50.140:FF:000011">
    <property type="entry name" value="30S ribosomal protein S1"/>
    <property type="match status" value="2"/>
</dbReference>
<feature type="compositionally biased region" description="Basic and acidic residues" evidence="8">
    <location>
        <begin position="667"/>
        <end position="688"/>
    </location>
</feature>
<dbReference type="FunFam" id="2.40.50.140:FF:000051">
    <property type="entry name" value="RNA-binding transcriptional accessory protein"/>
    <property type="match status" value="1"/>
</dbReference>
<dbReference type="RefSeq" id="WP_094546310.1">
    <property type="nucleotide sequence ID" value="NZ_MQWB01000001.1"/>
</dbReference>
<evidence type="ECO:0000256" key="7">
    <source>
        <dbReference type="ARBA" id="ARBA00035517"/>
    </source>
</evidence>
<dbReference type="InterPro" id="IPR012340">
    <property type="entry name" value="NA-bd_OB-fold"/>
</dbReference>
<evidence type="ECO:0000256" key="6">
    <source>
        <dbReference type="ARBA" id="ARBA00035293"/>
    </source>
</evidence>
<gene>
    <name evidence="10" type="ORF">BSZ36_04165</name>
</gene>
<dbReference type="InParanoid" id="A0A259TWX7"/>
<comment type="similarity">
    <text evidence="1">Belongs to the bacterial ribosomal protein bS1 family.</text>
</comment>
<evidence type="ECO:0000259" key="9">
    <source>
        <dbReference type="PROSITE" id="PS50126"/>
    </source>
</evidence>
<dbReference type="NCBIfam" id="NF004953">
    <property type="entry name" value="PRK06299.1-3"/>
    <property type="match status" value="1"/>
</dbReference>
<protein>
    <recommendedName>
        <fullName evidence="6">Small ribosomal subunit protein bS1</fullName>
    </recommendedName>
    <alternativeName>
        <fullName evidence="7">30S ribosomal protein S1</fullName>
    </alternativeName>
</protein>
<feature type="domain" description="S1 motif" evidence="9">
    <location>
        <begin position="419"/>
        <end position="489"/>
    </location>
</feature>
<dbReference type="Proteomes" id="UP000216446">
    <property type="component" value="Unassembled WGS sequence"/>
</dbReference>
<organism evidence="10 11">
    <name type="scientific">Rubricoccus marinus</name>
    <dbReference type="NCBI Taxonomy" id="716817"/>
    <lineage>
        <taxon>Bacteria</taxon>
        <taxon>Pseudomonadati</taxon>
        <taxon>Rhodothermota</taxon>
        <taxon>Rhodothermia</taxon>
        <taxon>Rhodothermales</taxon>
        <taxon>Rubricoccaceae</taxon>
        <taxon>Rubricoccus</taxon>
    </lineage>
</organism>
<evidence type="ECO:0000256" key="3">
    <source>
        <dbReference type="ARBA" id="ARBA00022884"/>
    </source>
</evidence>
<keyword evidence="11" id="KW-1185">Reference proteome</keyword>
<feature type="domain" description="S1 motif" evidence="9">
    <location>
        <begin position="334"/>
        <end position="402"/>
    </location>
</feature>
<evidence type="ECO:0000313" key="10">
    <source>
        <dbReference type="EMBL" id="OZC02253.1"/>
    </source>
</evidence>
<evidence type="ECO:0000313" key="11">
    <source>
        <dbReference type="Proteomes" id="UP000216446"/>
    </source>
</evidence>
<evidence type="ECO:0000256" key="5">
    <source>
        <dbReference type="ARBA" id="ARBA00023274"/>
    </source>
</evidence>
<dbReference type="InterPro" id="IPR050437">
    <property type="entry name" value="Ribos_protein_bS1-like"/>
</dbReference>
<feature type="region of interest" description="Disordered" evidence="8">
    <location>
        <begin position="1"/>
        <end position="59"/>
    </location>
</feature>
<reference evidence="10 11" key="1">
    <citation type="submission" date="2016-11" db="EMBL/GenBank/DDBJ databases">
        <title>Study of marine rhodopsin-containing bacteria.</title>
        <authorList>
            <person name="Yoshizawa S."/>
            <person name="Kumagai Y."/>
            <person name="Kogure K."/>
        </authorList>
    </citation>
    <scope>NUCLEOTIDE SEQUENCE [LARGE SCALE GENOMIC DNA]</scope>
    <source>
        <strain evidence="10 11">SG-29</strain>
    </source>
</reference>
<dbReference type="InterPro" id="IPR003029">
    <property type="entry name" value="S1_domain"/>
</dbReference>
<dbReference type="SMART" id="SM00316">
    <property type="entry name" value="S1"/>
    <property type="match status" value="6"/>
</dbReference>
<feature type="compositionally biased region" description="Low complexity" evidence="8">
    <location>
        <begin position="105"/>
        <end position="116"/>
    </location>
</feature>
<dbReference type="GO" id="GO:0003729">
    <property type="term" value="F:mRNA binding"/>
    <property type="evidence" value="ECO:0007669"/>
    <property type="project" value="TreeGrafter"/>
</dbReference>
<accession>A0A259TWX7</accession>
<dbReference type="SUPFAM" id="SSF50249">
    <property type="entry name" value="Nucleic acid-binding proteins"/>
    <property type="match status" value="6"/>
</dbReference>
<dbReference type="PRINTS" id="PR00681">
    <property type="entry name" value="RIBOSOMALS1"/>
</dbReference>
<dbReference type="CDD" id="cd05688">
    <property type="entry name" value="S1_RPS1_repeat_ec3"/>
    <property type="match status" value="2"/>
</dbReference>
<comment type="caution">
    <text evidence="10">The sequence shown here is derived from an EMBL/GenBank/DDBJ whole genome shotgun (WGS) entry which is preliminary data.</text>
</comment>
<feature type="region of interest" description="Disordered" evidence="8">
    <location>
        <begin position="715"/>
        <end position="883"/>
    </location>
</feature>
<keyword evidence="5" id="KW-0687">Ribonucleoprotein</keyword>
<feature type="domain" description="S1 motif" evidence="9">
    <location>
        <begin position="593"/>
        <end position="660"/>
    </location>
</feature>
<dbReference type="GO" id="GO:0003735">
    <property type="term" value="F:structural constituent of ribosome"/>
    <property type="evidence" value="ECO:0007669"/>
    <property type="project" value="TreeGrafter"/>
</dbReference>
<feature type="compositionally biased region" description="Basic and acidic residues" evidence="8">
    <location>
        <begin position="862"/>
        <end position="883"/>
    </location>
</feature>
<evidence type="ECO:0000256" key="8">
    <source>
        <dbReference type="SAM" id="MobiDB-lite"/>
    </source>
</evidence>
<dbReference type="PANTHER" id="PTHR10724:SF7">
    <property type="entry name" value="SMALL RIBOSOMAL SUBUNIT PROTEIN BS1C"/>
    <property type="match status" value="1"/>
</dbReference>
<keyword evidence="4 10" id="KW-0689">Ribosomal protein</keyword>
<feature type="region of interest" description="Disordered" evidence="8">
    <location>
        <begin position="667"/>
        <end position="695"/>
    </location>
</feature>
<dbReference type="AlphaFoldDB" id="A0A259TWX7"/>
<proteinExistence type="inferred from homology"/>
<dbReference type="InterPro" id="IPR035104">
    <property type="entry name" value="Ribosomal_protein_S1-like"/>
</dbReference>
<name>A0A259TWX7_9BACT</name>
<evidence type="ECO:0000256" key="1">
    <source>
        <dbReference type="ARBA" id="ARBA00006767"/>
    </source>
</evidence>
<dbReference type="CDD" id="cd04465">
    <property type="entry name" value="S1_RPS1_repeat_ec2_hs2"/>
    <property type="match status" value="1"/>
</dbReference>
<feature type="region of interest" description="Disordered" evidence="8">
    <location>
        <begin position="83"/>
        <end position="117"/>
    </location>
</feature>
<feature type="domain" description="S1 motif" evidence="9">
    <location>
        <begin position="247"/>
        <end position="313"/>
    </location>
</feature>
<dbReference type="PANTHER" id="PTHR10724">
    <property type="entry name" value="30S RIBOSOMAL PROTEIN S1"/>
    <property type="match status" value="1"/>
</dbReference>
<feature type="compositionally biased region" description="Polar residues" evidence="8">
    <location>
        <begin position="776"/>
        <end position="790"/>
    </location>
</feature>
<dbReference type="Gene3D" id="2.40.50.140">
    <property type="entry name" value="Nucleic acid-binding proteins"/>
    <property type="match status" value="6"/>
</dbReference>
<dbReference type="GO" id="GO:0005840">
    <property type="term" value="C:ribosome"/>
    <property type="evidence" value="ECO:0007669"/>
    <property type="project" value="UniProtKB-KW"/>
</dbReference>
<keyword evidence="2" id="KW-0677">Repeat</keyword>
<dbReference type="EMBL" id="MQWB01000001">
    <property type="protein sequence ID" value="OZC02253.1"/>
    <property type="molecule type" value="Genomic_DNA"/>
</dbReference>
<feature type="compositionally biased region" description="Basic and acidic residues" evidence="8">
    <location>
        <begin position="822"/>
        <end position="831"/>
    </location>
</feature>
<evidence type="ECO:0000256" key="2">
    <source>
        <dbReference type="ARBA" id="ARBA00022737"/>
    </source>
</evidence>
<dbReference type="PROSITE" id="PS50126">
    <property type="entry name" value="S1"/>
    <property type="match status" value="6"/>
</dbReference>
<feature type="domain" description="S1 motif" evidence="9">
    <location>
        <begin position="168"/>
        <end position="229"/>
    </location>
</feature>
<feature type="compositionally biased region" description="Low complexity" evidence="8">
    <location>
        <begin position="14"/>
        <end position="33"/>
    </location>
</feature>
<dbReference type="GO" id="GO:0006412">
    <property type="term" value="P:translation"/>
    <property type="evidence" value="ECO:0007669"/>
    <property type="project" value="TreeGrafter"/>
</dbReference>